<evidence type="ECO:0000259" key="1">
    <source>
        <dbReference type="Pfam" id="PF00501"/>
    </source>
</evidence>
<dbReference type="Pfam" id="PF00501">
    <property type="entry name" value="AMP-binding"/>
    <property type="match status" value="1"/>
</dbReference>
<dbReference type="PANTHER" id="PTHR43767:SF1">
    <property type="entry name" value="NONRIBOSOMAL PEPTIDE SYNTHASE PES1 (EUROFUNG)-RELATED"/>
    <property type="match status" value="1"/>
</dbReference>
<dbReference type="InterPro" id="IPR050237">
    <property type="entry name" value="ATP-dep_AMP-bd_enzyme"/>
</dbReference>
<comment type="caution">
    <text evidence="2">The sequence shown here is derived from an EMBL/GenBank/DDBJ whole genome shotgun (WGS) entry which is preliminary data.</text>
</comment>
<feature type="domain" description="AMP-dependent synthetase/ligase" evidence="1">
    <location>
        <begin position="32"/>
        <end position="384"/>
    </location>
</feature>
<dbReference type="InterPro" id="IPR042099">
    <property type="entry name" value="ANL_N_sf"/>
</dbReference>
<evidence type="ECO:0000313" key="2">
    <source>
        <dbReference type="EMBL" id="RNG18286.1"/>
    </source>
</evidence>
<keyword evidence="3" id="KW-1185">Reference proteome</keyword>
<gene>
    <name evidence="2" type="ORF">EEJ42_26875</name>
</gene>
<protein>
    <submittedName>
        <fullName evidence="2">Long-chain fatty acid--CoA ligase</fullName>
    </submittedName>
</protein>
<dbReference type="EMBL" id="RIBZ01000314">
    <property type="protein sequence ID" value="RNG18286.1"/>
    <property type="molecule type" value="Genomic_DNA"/>
</dbReference>
<sequence length="521" mass="57215">MPRRGPPLIFDKLLSLPSDAEPWIVDHQPIAVTAEDEKVRPGDVADAAARGATALRSHGIEPGRRCIVWLESPTDIIVAYAAITALDAVPILMSPTLSGPVVASMVENVSGITAVISTDARLAESEKTFPDIGTFIDWRDIAAELPDHKRISRPREVASDAAYVVVHTSGTTGTPKLAECSSASIQFNARVQAVIHWLSRLDGHLALAISPVHGRTVVGILAALMRKAPLLLLEDDSPDNVDRMLKRHRPTYLETHPNTFRAWQHLAPGGAFRSIRFFGAGFDVIHPDTVSALLKGSDHRFAVCVEVYGQNETGPVAIRSHLKGTQKPLRALRRLRRAKLLRGHPAGPRFPFCRVRIVDDSGRPVPSGTPGRMVVNTPGVFSGYINRPDLTSKNYPDKRWWDTGDWGTKSRTGRITLIDRQVDKVSGAISGIGIEDILLEKFPEFLELVVLEKNGTLQPVLSLRPGATFRRKAWESASRRLATMAEPVIIPDSEFPRTVTGKIKREQLKKSLAEQRLSTSV</sequence>
<name>A0A3M8VL40_9ACTN</name>
<evidence type="ECO:0000313" key="3">
    <source>
        <dbReference type="Proteomes" id="UP000275401"/>
    </source>
</evidence>
<dbReference type="PANTHER" id="PTHR43767">
    <property type="entry name" value="LONG-CHAIN-FATTY-ACID--COA LIGASE"/>
    <property type="match status" value="1"/>
</dbReference>
<accession>A0A3M8VL40</accession>
<dbReference type="AlphaFoldDB" id="A0A3M8VL40"/>
<dbReference type="InterPro" id="IPR000873">
    <property type="entry name" value="AMP-dep_synth/lig_dom"/>
</dbReference>
<dbReference type="SUPFAM" id="SSF56801">
    <property type="entry name" value="Acetyl-CoA synthetase-like"/>
    <property type="match status" value="1"/>
</dbReference>
<keyword evidence="2" id="KW-0436">Ligase</keyword>
<organism evidence="2 3">
    <name type="scientific">Streptomyces botrytidirepellens</name>
    <dbReference type="NCBI Taxonomy" id="2486417"/>
    <lineage>
        <taxon>Bacteria</taxon>
        <taxon>Bacillati</taxon>
        <taxon>Actinomycetota</taxon>
        <taxon>Actinomycetes</taxon>
        <taxon>Kitasatosporales</taxon>
        <taxon>Streptomycetaceae</taxon>
        <taxon>Streptomyces</taxon>
    </lineage>
</organism>
<dbReference type="Proteomes" id="UP000275401">
    <property type="component" value="Unassembled WGS sequence"/>
</dbReference>
<dbReference type="PROSITE" id="PS00455">
    <property type="entry name" value="AMP_BINDING"/>
    <property type="match status" value="1"/>
</dbReference>
<dbReference type="GO" id="GO:0016874">
    <property type="term" value="F:ligase activity"/>
    <property type="evidence" value="ECO:0007669"/>
    <property type="project" value="UniProtKB-KW"/>
</dbReference>
<reference evidence="2 3" key="1">
    <citation type="submission" date="2018-11" db="EMBL/GenBank/DDBJ databases">
        <title>The Potential of Streptomyces as Biocontrol Agents against the Tomato grey mould, Botrytis cinerea (Gray mold) Frontiers in Microbiology.</title>
        <authorList>
            <person name="Li D."/>
        </authorList>
    </citation>
    <scope>NUCLEOTIDE SEQUENCE [LARGE SCALE GENOMIC DNA]</scope>
    <source>
        <strain evidence="2 3">NEAU-LD23</strain>
    </source>
</reference>
<proteinExistence type="predicted"/>
<dbReference type="Gene3D" id="3.40.50.12780">
    <property type="entry name" value="N-terminal domain of ligase-like"/>
    <property type="match status" value="1"/>
</dbReference>
<dbReference type="InterPro" id="IPR020845">
    <property type="entry name" value="AMP-binding_CS"/>
</dbReference>